<dbReference type="EMBL" id="KY593455">
    <property type="protein sequence ID" value="ARB05893.1"/>
    <property type="molecule type" value="Genomic_DNA"/>
</dbReference>
<dbReference type="InterPro" id="IPR032395">
    <property type="entry name" value="Phage_tail_NK"/>
</dbReference>
<evidence type="ECO:0000313" key="4">
    <source>
        <dbReference type="Proteomes" id="UP000222840"/>
    </source>
</evidence>
<evidence type="ECO:0000313" key="3">
    <source>
        <dbReference type="EMBL" id="ARB05893.1"/>
    </source>
</evidence>
<dbReference type="InterPro" id="IPR038681">
    <property type="entry name" value="Phage_tail_NK_sf"/>
</dbReference>
<feature type="compositionally biased region" description="Gly residues" evidence="1">
    <location>
        <begin position="82"/>
        <end position="96"/>
    </location>
</feature>
<name>A0A1V0DXL2_9CAUD</name>
<gene>
    <name evidence="3" type="ORF">fHeYen901_120</name>
</gene>
<evidence type="ECO:0000256" key="1">
    <source>
        <dbReference type="SAM" id="MobiDB-lite"/>
    </source>
</evidence>
<dbReference type="Proteomes" id="UP000222840">
    <property type="component" value="Segment"/>
</dbReference>
<feature type="region of interest" description="Disordered" evidence="1">
    <location>
        <begin position="50"/>
        <end position="96"/>
    </location>
</feature>
<dbReference type="Gene3D" id="2.60.120.1120">
    <property type="entry name" value="Sf6-type phage tail needle knob"/>
    <property type="match status" value="1"/>
</dbReference>
<feature type="domain" description="Sf6-type phage tail needle knob" evidence="2">
    <location>
        <begin position="122"/>
        <end position="267"/>
    </location>
</feature>
<evidence type="ECO:0000259" key="2">
    <source>
        <dbReference type="Pfam" id="PF16532"/>
    </source>
</evidence>
<feature type="compositionally biased region" description="Low complexity" evidence="1">
    <location>
        <begin position="72"/>
        <end position="81"/>
    </location>
</feature>
<reference evidence="3 4" key="1">
    <citation type="submission" date="2017-02" db="EMBL/GenBank/DDBJ databases">
        <title>Characterization and complete genome sequence of Yersinia bacteriophage, fHe-Yen9-01.</title>
        <authorList>
            <person name="Jun J.W."/>
            <person name="Wicklund A."/>
            <person name="Skurnik M."/>
        </authorList>
    </citation>
    <scope>NUCLEOTIDE SEQUENCE [LARGE SCALE GENOMIC DNA]</scope>
</reference>
<dbReference type="Pfam" id="PF16532">
    <property type="entry name" value="Phage_tail_NK"/>
    <property type="match status" value="1"/>
</dbReference>
<protein>
    <recommendedName>
        <fullName evidence="2">Sf6-type phage tail needle knob domain-containing protein</fullName>
    </recommendedName>
</protein>
<proteinExistence type="predicted"/>
<sequence length="272" mass="28454">MLISATNVTELNEKVQEKLDAGLYLFGGPTILPSTIYDSSERFFQQVSETVDLTPGPPGPAGQSIVGPPGPQGVEGPTGPQGATGGEGDQGPVGPVGPGGKSAYQLWLDEGHTGTIDDFLNNIAGIRKKSELYWTGLTLALATGVSNNLISILKAIPPTTGTLLPFFDITDNKMKVFNQSESVSFKLNLIGVFTGASQARSITVDFVGTNGNTLVESRPQNASDILSFTTFFSVDKDGAMATNGTAINVTANAGVFTINSVLLVAEQMVRNI</sequence>
<accession>A0A1V0DXL2</accession>
<keyword evidence="4" id="KW-1185">Reference proteome</keyword>
<organism evidence="3 4">
    <name type="scientific">Yersinia phage fHe-Yen9-01</name>
    <dbReference type="NCBI Taxonomy" id="1965363"/>
    <lineage>
        <taxon>Viruses</taxon>
        <taxon>Duplodnaviria</taxon>
        <taxon>Heunggongvirae</taxon>
        <taxon>Uroviricota</taxon>
        <taxon>Caudoviricetes</taxon>
        <taxon>Pantevenvirales</taxon>
        <taxon>Straboviridae</taxon>
        <taxon>Tevenvirinae</taxon>
        <taxon>Tegunavirus</taxon>
        <taxon>Tegunavirus fheyen901</taxon>
    </lineage>
</organism>